<name>A0A2L0RTA5_9PSED</name>
<gene>
    <name evidence="2" type="ORF">BOP93_07060</name>
</gene>
<feature type="transmembrane region" description="Helical" evidence="1">
    <location>
        <begin position="55"/>
        <end position="76"/>
    </location>
</feature>
<evidence type="ECO:0000313" key="2">
    <source>
        <dbReference type="EMBL" id="AUZ45365.1"/>
    </source>
</evidence>
<protein>
    <submittedName>
        <fullName evidence="2">Uncharacterized protein</fullName>
    </submittedName>
</protein>
<keyword evidence="1" id="KW-0472">Membrane</keyword>
<dbReference type="Proteomes" id="UP000239888">
    <property type="component" value="Chromosome"/>
</dbReference>
<sequence length="79" mass="9305">MVEQNRIANLPPKKPTYLDRATLAIFNFLIVRIMKDDPEHASHETILLKFMIKSTLFFMLLAFLVKLAFFISLLYIKFN</sequence>
<proteinExistence type="predicted"/>
<organism evidence="2 3">
    <name type="scientific">Pseudomonas orientalis</name>
    <dbReference type="NCBI Taxonomy" id="76758"/>
    <lineage>
        <taxon>Bacteria</taxon>
        <taxon>Pseudomonadati</taxon>
        <taxon>Pseudomonadota</taxon>
        <taxon>Gammaproteobacteria</taxon>
        <taxon>Pseudomonadales</taxon>
        <taxon>Pseudomonadaceae</taxon>
        <taxon>Pseudomonas</taxon>
    </lineage>
</organism>
<dbReference type="KEGG" id="poi:BOP93_07060"/>
<keyword evidence="1" id="KW-0812">Transmembrane</keyword>
<evidence type="ECO:0000256" key="1">
    <source>
        <dbReference type="SAM" id="Phobius"/>
    </source>
</evidence>
<accession>A0A2L0RTA5</accession>
<reference evidence="2 3" key="1">
    <citation type="journal article" date="2018" name="Front. Microbiol.">
        <title>Pseudomonas orientalis F9: A Potent Antagonist against Phytopathogens with Phytotoxic Effect in the Apple Flower.</title>
        <authorList>
            <person name="Zengerer V."/>
            <person name="Schmid M."/>
            <person name="Bieri M."/>
            <person name="Muller D.C."/>
            <person name="Remus-Emsermann M.N.P."/>
            <person name="Ahrens C.H."/>
            <person name="Pelludat C."/>
        </authorList>
    </citation>
    <scope>NUCLEOTIDE SEQUENCE [LARGE SCALE GENOMIC DNA]</scope>
    <source>
        <strain evidence="2 3">F9</strain>
    </source>
</reference>
<dbReference type="EMBL" id="CP018049">
    <property type="protein sequence ID" value="AUZ45365.1"/>
    <property type="molecule type" value="Genomic_DNA"/>
</dbReference>
<evidence type="ECO:0000313" key="3">
    <source>
        <dbReference type="Proteomes" id="UP000239888"/>
    </source>
</evidence>
<keyword evidence="1" id="KW-1133">Transmembrane helix</keyword>
<dbReference type="AlphaFoldDB" id="A0A2L0RTA5"/>